<reference evidence="1 2" key="1">
    <citation type="journal article" date="2019" name="Sci. Rep.">
        <title>Orb-weaving spider Araneus ventricosus genome elucidates the spidroin gene catalogue.</title>
        <authorList>
            <person name="Kono N."/>
            <person name="Nakamura H."/>
            <person name="Ohtoshi R."/>
            <person name="Moran D.A.P."/>
            <person name="Shinohara A."/>
            <person name="Yoshida Y."/>
            <person name="Fujiwara M."/>
            <person name="Mori M."/>
            <person name="Tomita M."/>
            <person name="Arakawa K."/>
        </authorList>
    </citation>
    <scope>NUCLEOTIDE SEQUENCE [LARGE SCALE GENOMIC DNA]</scope>
</reference>
<organism evidence="1 2">
    <name type="scientific">Araneus ventricosus</name>
    <name type="common">Orbweaver spider</name>
    <name type="synonym">Epeira ventricosa</name>
    <dbReference type="NCBI Taxonomy" id="182803"/>
    <lineage>
        <taxon>Eukaryota</taxon>
        <taxon>Metazoa</taxon>
        <taxon>Ecdysozoa</taxon>
        <taxon>Arthropoda</taxon>
        <taxon>Chelicerata</taxon>
        <taxon>Arachnida</taxon>
        <taxon>Araneae</taxon>
        <taxon>Araneomorphae</taxon>
        <taxon>Entelegynae</taxon>
        <taxon>Araneoidea</taxon>
        <taxon>Araneidae</taxon>
        <taxon>Araneus</taxon>
    </lineage>
</organism>
<dbReference type="EMBL" id="BGPR01000755">
    <property type="protein sequence ID" value="GBM34294.1"/>
    <property type="molecule type" value="Genomic_DNA"/>
</dbReference>
<dbReference type="Proteomes" id="UP000499080">
    <property type="component" value="Unassembled WGS sequence"/>
</dbReference>
<accession>A0A4Y2F2K1</accession>
<comment type="caution">
    <text evidence="1">The sequence shown here is derived from an EMBL/GenBank/DDBJ whole genome shotgun (WGS) entry which is preliminary data.</text>
</comment>
<sequence>MITGMVELWNLVPVQQHPSIARIERGWFDGLSQDCCRRPHNPHPFSTSVVTPDIINCNCGTDLWLLYKRAEKTMEQSRLHTHSSTGAGLMAFEPLVFA</sequence>
<protein>
    <submittedName>
        <fullName evidence="1">Uncharacterized protein</fullName>
    </submittedName>
</protein>
<evidence type="ECO:0000313" key="1">
    <source>
        <dbReference type="EMBL" id="GBM34294.1"/>
    </source>
</evidence>
<evidence type="ECO:0000313" key="2">
    <source>
        <dbReference type="Proteomes" id="UP000499080"/>
    </source>
</evidence>
<dbReference type="AlphaFoldDB" id="A0A4Y2F2K1"/>
<keyword evidence="2" id="KW-1185">Reference proteome</keyword>
<name>A0A4Y2F2K1_ARAVE</name>
<gene>
    <name evidence="1" type="ORF">AVEN_253014_1</name>
</gene>
<proteinExistence type="predicted"/>